<keyword evidence="3 9" id="KW-0489">Methyltransferase</keyword>
<keyword evidence="4 9" id="KW-0808">Transferase</keyword>
<dbReference type="PRINTS" id="PR00506">
    <property type="entry name" value="D21N6MTFRASE"/>
</dbReference>
<evidence type="ECO:0000313" key="10">
    <source>
        <dbReference type="Proteomes" id="UP000318741"/>
    </source>
</evidence>
<accession>A0A517P8P4</accession>
<protein>
    <recommendedName>
        <fullName evidence="2">site-specific DNA-methyltransferase (adenine-specific)</fullName>
        <ecNumber evidence="2">2.1.1.72</ecNumber>
    </recommendedName>
</protein>
<gene>
    <name evidence="9" type="primary">dpnA</name>
    <name evidence="9" type="ORF">CA12_18270</name>
</gene>
<evidence type="ECO:0000256" key="4">
    <source>
        <dbReference type="ARBA" id="ARBA00022679"/>
    </source>
</evidence>
<dbReference type="Gene3D" id="3.40.50.150">
    <property type="entry name" value="Vaccinia Virus protein VP39"/>
    <property type="match status" value="1"/>
</dbReference>
<feature type="region of interest" description="Disordered" evidence="7">
    <location>
        <begin position="748"/>
        <end position="780"/>
    </location>
</feature>
<reference evidence="9 10" key="1">
    <citation type="submission" date="2019-02" db="EMBL/GenBank/DDBJ databases">
        <title>Deep-cultivation of Planctomycetes and their phenomic and genomic characterization uncovers novel biology.</title>
        <authorList>
            <person name="Wiegand S."/>
            <person name="Jogler M."/>
            <person name="Boedeker C."/>
            <person name="Pinto D."/>
            <person name="Vollmers J."/>
            <person name="Rivas-Marin E."/>
            <person name="Kohn T."/>
            <person name="Peeters S.H."/>
            <person name="Heuer A."/>
            <person name="Rast P."/>
            <person name="Oberbeckmann S."/>
            <person name="Bunk B."/>
            <person name="Jeske O."/>
            <person name="Meyerdierks A."/>
            <person name="Storesund J.E."/>
            <person name="Kallscheuer N."/>
            <person name="Luecker S."/>
            <person name="Lage O.M."/>
            <person name="Pohl T."/>
            <person name="Merkel B.J."/>
            <person name="Hornburger P."/>
            <person name="Mueller R.-W."/>
            <person name="Bruemmer F."/>
            <person name="Labrenz M."/>
            <person name="Spormann A.M."/>
            <person name="Op den Camp H."/>
            <person name="Overmann J."/>
            <person name="Amann R."/>
            <person name="Jetten M.S.M."/>
            <person name="Mascher T."/>
            <person name="Medema M.H."/>
            <person name="Devos D.P."/>
            <person name="Kaster A.-K."/>
            <person name="Ovreas L."/>
            <person name="Rohde M."/>
            <person name="Galperin M.Y."/>
            <person name="Jogler C."/>
        </authorList>
    </citation>
    <scope>NUCLEOTIDE SEQUENCE [LARGE SCALE GENOMIC DNA]</scope>
    <source>
        <strain evidence="9 10">CA12</strain>
    </source>
</reference>
<dbReference type="EMBL" id="CP036265">
    <property type="protein sequence ID" value="QDT15735.1"/>
    <property type="molecule type" value="Genomic_DNA"/>
</dbReference>
<dbReference type="GO" id="GO:0032259">
    <property type="term" value="P:methylation"/>
    <property type="evidence" value="ECO:0007669"/>
    <property type="project" value="UniProtKB-KW"/>
</dbReference>
<dbReference type="GO" id="GO:0005737">
    <property type="term" value="C:cytoplasm"/>
    <property type="evidence" value="ECO:0007669"/>
    <property type="project" value="TreeGrafter"/>
</dbReference>
<keyword evidence="5" id="KW-0949">S-adenosyl-L-methionine</keyword>
<evidence type="ECO:0000256" key="7">
    <source>
        <dbReference type="SAM" id="MobiDB-lite"/>
    </source>
</evidence>
<feature type="compositionally biased region" description="Basic and acidic residues" evidence="7">
    <location>
        <begin position="47"/>
        <end position="57"/>
    </location>
</feature>
<dbReference type="SUPFAM" id="SSF53335">
    <property type="entry name" value="S-adenosyl-L-methionine-dependent methyltransferases"/>
    <property type="match status" value="1"/>
</dbReference>
<name>A0A517P8P4_9PLAN</name>
<dbReference type="RefSeq" id="WP_145358643.1">
    <property type="nucleotide sequence ID" value="NZ_CP036265.1"/>
</dbReference>
<evidence type="ECO:0000256" key="3">
    <source>
        <dbReference type="ARBA" id="ARBA00022603"/>
    </source>
</evidence>
<feature type="region of interest" description="Disordered" evidence="7">
    <location>
        <begin position="1"/>
        <end position="57"/>
    </location>
</feature>
<feature type="domain" description="DNA methylase N-4/N-6" evidence="8">
    <location>
        <begin position="184"/>
        <end position="514"/>
    </location>
</feature>
<dbReference type="GO" id="GO:0009007">
    <property type="term" value="F:site-specific DNA-methyltransferase (adenine-specific) activity"/>
    <property type="evidence" value="ECO:0007669"/>
    <property type="project" value="UniProtKB-EC"/>
</dbReference>
<dbReference type="InterPro" id="IPR002295">
    <property type="entry name" value="N4/N6-MTase_EcoPI_Mod-like"/>
</dbReference>
<evidence type="ECO:0000256" key="2">
    <source>
        <dbReference type="ARBA" id="ARBA00011900"/>
    </source>
</evidence>
<evidence type="ECO:0000256" key="1">
    <source>
        <dbReference type="ARBA" id="ARBA00006594"/>
    </source>
</evidence>
<evidence type="ECO:0000313" key="9">
    <source>
        <dbReference type="EMBL" id="QDT15735.1"/>
    </source>
</evidence>
<evidence type="ECO:0000256" key="6">
    <source>
        <dbReference type="ARBA" id="ARBA00047942"/>
    </source>
</evidence>
<dbReference type="InterPro" id="IPR029063">
    <property type="entry name" value="SAM-dependent_MTases_sf"/>
</dbReference>
<proteinExistence type="inferred from homology"/>
<dbReference type="KEGG" id="acaf:CA12_18270"/>
<keyword evidence="10" id="KW-1185">Reference proteome</keyword>
<organism evidence="9 10">
    <name type="scientific">Alienimonas californiensis</name>
    <dbReference type="NCBI Taxonomy" id="2527989"/>
    <lineage>
        <taxon>Bacteria</taxon>
        <taxon>Pseudomonadati</taxon>
        <taxon>Planctomycetota</taxon>
        <taxon>Planctomycetia</taxon>
        <taxon>Planctomycetales</taxon>
        <taxon>Planctomycetaceae</taxon>
        <taxon>Alienimonas</taxon>
    </lineage>
</organism>
<dbReference type="PROSITE" id="PS00092">
    <property type="entry name" value="N6_MTASE"/>
    <property type="match status" value="1"/>
</dbReference>
<dbReference type="InterPro" id="IPR002941">
    <property type="entry name" value="DNA_methylase_N4/N6"/>
</dbReference>
<evidence type="ECO:0000259" key="8">
    <source>
        <dbReference type="Pfam" id="PF01555"/>
    </source>
</evidence>
<dbReference type="InterPro" id="IPR002052">
    <property type="entry name" value="DNA_methylase_N6_adenine_CS"/>
</dbReference>
<dbReference type="GO" id="GO:0003677">
    <property type="term" value="F:DNA binding"/>
    <property type="evidence" value="ECO:0007669"/>
    <property type="project" value="InterPro"/>
</dbReference>
<comment type="catalytic activity">
    <reaction evidence="6">
        <text>a 2'-deoxyadenosine in DNA + S-adenosyl-L-methionine = an N(6)-methyl-2'-deoxyadenosine in DNA + S-adenosyl-L-homocysteine + H(+)</text>
        <dbReference type="Rhea" id="RHEA:15197"/>
        <dbReference type="Rhea" id="RHEA-COMP:12418"/>
        <dbReference type="Rhea" id="RHEA-COMP:12419"/>
        <dbReference type="ChEBI" id="CHEBI:15378"/>
        <dbReference type="ChEBI" id="CHEBI:57856"/>
        <dbReference type="ChEBI" id="CHEBI:59789"/>
        <dbReference type="ChEBI" id="CHEBI:90615"/>
        <dbReference type="ChEBI" id="CHEBI:90616"/>
        <dbReference type="EC" id="2.1.1.72"/>
    </reaction>
</comment>
<dbReference type="Proteomes" id="UP000318741">
    <property type="component" value="Chromosome"/>
</dbReference>
<dbReference type="GO" id="GO:0008170">
    <property type="term" value="F:N-methyltransferase activity"/>
    <property type="evidence" value="ECO:0007669"/>
    <property type="project" value="InterPro"/>
</dbReference>
<dbReference type="PANTHER" id="PTHR13370:SF16">
    <property type="entry name" value="SITE-SPECIFIC DNA-METHYLTRANSFERASE (ADENINE-SPECIFIC)"/>
    <property type="match status" value="1"/>
</dbReference>
<evidence type="ECO:0000256" key="5">
    <source>
        <dbReference type="ARBA" id="ARBA00022691"/>
    </source>
</evidence>
<dbReference type="PANTHER" id="PTHR13370">
    <property type="entry name" value="RNA METHYLASE-RELATED"/>
    <property type="match status" value="1"/>
</dbReference>
<comment type="similarity">
    <text evidence="1">Belongs to the N(4)/N(6)-methyltransferase family.</text>
</comment>
<dbReference type="REBASE" id="356163">
    <property type="entry name" value="M.PbaCA12ORF18270P"/>
</dbReference>
<dbReference type="Pfam" id="PF01555">
    <property type="entry name" value="N6_N4_Mtase"/>
    <property type="match status" value="1"/>
</dbReference>
<dbReference type="AlphaFoldDB" id="A0A517P8P4"/>
<sequence length="1073" mass="118511">MAKRKKATAAETDTYRHAADRANNPPAALASEGVTPPAPPASYAYSPRRDPVLRSDPDGEHVRLLQIARQRALTNDEADRLQALLADREPWLEWAGKREDHARGRFQTDPVALHVHERLSAEAILACAKREDVQRDLFADPELEYREAVQFYKHKIDWSNRLILGDSLTVMSSLAEREGLEGKVQMIYLDPPYGIKFGSNFQPEVGKRDVTDRPDDLTREAEQVRAYRDTWHLGVHSYLAYLRDRLIVARRLLADTGSVFVQISDENLHRVRQVMDEAFGAGNSLSIIPFKTTSNLGADVLSAGADYLLWYAKDRDQARVRLLHVPRTLADDKGGRYTRLELADGERRVMDSDERGGQGNVPDNAKVYRHDNLTSQRPRGAGDLAAYDLHGIRFSPGRGTFKTDEEGLTRLADAERLGYPTRNSLAYVRFHDDFPHTVLSGVWTDTQTGAFTDDKLYSVQTNAKVIERCLLMTTDPGDLVLDPTCGSGTTGFVAEQWGRRWITIDTSRVAVALARQRILTAKFPLYRLRPATPEEQAARPHGTWLRGPKGEKEPHTFEYATVPHVTLGSIARNTHLNPIFDRHRPILEDRLRDVNAALGEVSDALRAKLAAKLAEKMQSEGLRSTTDADRRRWLLPGTTKQQIADAFAGRSKLKAKHVKAEADAVPPDGRFEHWHVPFDADPDWPQSLTGAVDAYRAAWRAKMDQVNACIAEHAESETLVDKPEEVRTGVRVSGPFTVEAVQPAEYDLTGDDDPGSGQFAGAPEELPDGFDPADGPPPAVQVRTVTPRRAMDAANAEAYLDTMLSRLRSGGVQFLGNRSMIFSRLDRLGGETTGLHAEGRWSEADGEDADPDGPPTVGVMVGPQYGSVTAKMVEEVIRPAQRRYEDLVIAAFSFDGAAQAVIDEATNPLLNIHAAHIRPDANPAMDGLLKEGGKDTTSQQLFTVFGKPRTDVLRSDGDTFTAVMEGMDLYDPKTGEVASTGAEKVAAWFLDCDYDGRTFCVSQAFFPDRDAWGKLAKALKGAVDPDAFAALSGKVSLPFEAGQHGRCAVKVIDPRGNEVMRVHELPHELPKGA</sequence>
<dbReference type="OrthoDB" id="9800801at2"/>
<dbReference type="EC" id="2.1.1.72" evidence="2"/>